<evidence type="ECO:0000256" key="1">
    <source>
        <dbReference type="SAM" id="MobiDB-lite"/>
    </source>
</evidence>
<organism evidence="3 4">
    <name type="scientific">Rhamnusium bicolor</name>
    <dbReference type="NCBI Taxonomy" id="1586634"/>
    <lineage>
        <taxon>Eukaryota</taxon>
        <taxon>Metazoa</taxon>
        <taxon>Ecdysozoa</taxon>
        <taxon>Arthropoda</taxon>
        <taxon>Hexapoda</taxon>
        <taxon>Insecta</taxon>
        <taxon>Pterygota</taxon>
        <taxon>Neoptera</taxon>
        <taxon>Endopterygota</taxon>
        <taxon>Coleoptera</taxon>
        <taxon>Polyphaga</taxon>
        <taxon>Cucujiformia</taxon>
        <taxon>Chrysomeloidea</taxon>
        <taxon>Cerambycidae</taxon>
        <taxon>Lepturinae</taxon>
        <taxon>Rhagiini</taxon>
        <taxon>Rhamnusium</taxon>
    </lineage>
</organism>
<accession>A0AAV8X710</accession>
<feature type="domain" description="HAT C-terminal dimerisation" evidence="2">
    <location>
        <begin position="460"/>
        <end position="544"/>
    </location>
</feature>
<keyword evidence="4" id="KW-1185">Reference proteome</keyword>
<dbReference type="PANTHER" id="PTHR37162">
    <property type="entry name" value="HAT FAMILY DIMERISATION DOMAINCONTAINING PROTEIN-RELATED"/>
    <property type="match status" value="1"/>
</dbReference>
<dbReference type="AlphaFoldDB" id="A0AAV8X710"/>
<evidence type="ECO:0000259" key="2">
    <source>
        <dbReference type="Pfam" id="PF05699"/>
    </source>
</evidence>
<dbReference type="Proteomes" id="UP001162156">
    <property type="component" value="Unassembled WGS sequence"/>
</dbReference>
<feature type="compositionally biased region" description="Basic and acidic residues" evidence="1">
    <location>
        <begin position="7"/>
        <end position="19"/>
    </location>
</feature>
<proteinExistence type="predicted"/>
<feature type="region of interest" description="Disordered" evidence="1">
    <location>
        <begin position="565"/>
        <end position="587"/>
    </location>
</feature>
<dbReference type="GO" id="GO:0046983">
    <property type="term" value="F:protein dimerization activity"/>
    <property type="evidence" value="ECO:0007669"/>
    <property type="project" value="InterPro"/>
</dbReference>
<evidence type="ECO:0000313" key="3">
    <source>
        <dbReference type="EMBL" id="KAJ8934329.1"/>
    </source>
</evidence>
<comment type="caution">
    <text evidence="3">The sequence shown here is derived from an EMBL/GenBank/DDBJ whole genome shotgun (WGS) entry which is preliminary data.</text>
</comment>
<sequence>MSQNISDSKDLSDSNEAKMVKQRKKQAMKKHLPFHQISETEPTPSTSKEDMEVEVPESEEWNSASTMFGEASSSFNVVVNPSVSEFELQSSSSQLQGWIQVAEHDNMYAKCSACVVNLKVKYSDLIKHANSNKHKNAVKKLKSSKQVDLMLKHNLGKDQEHIDVVCANLRSALLVAEHNLSFNVIDHITKSNKINFKVSKVAESLQLGRTKCTIISQNVLADVITNQLKQQIKDKKVSILLDEATDASNKKLLCILIKFIHGNETKTQVLGLKEVDCDHGTAKGLYVLLKQSLTEFNIEAKNVVGYCADNASVMMGSKESVKQYLLNSNPHLISNGCICHTIHLVAVSAAACLPERLENILQNISTYFSRSPKRQSVLETFQEYMRNDKLKILKPSATRWLALSKCVERILEMWDVLTELFRLADFERESEVAKIIYNELCNPVTKAYMFCTKECNQLKIYFSEEEKSNFPKDTIEFWRNLCTLTNFNDEYIFKNIAELALIILCIPHGNADVERIFSNIADIKTRKRNKLSTSLLEALLRIKSQEGSISGRLSNVSNIEITPPQIDFKSESGNNSVKERRDGRGKKKSSWFNFYPSYKTRSEDFKRLFREVPDEERLVV</sequence>
<feature type="compositionally biased region" description="Polar residues" evidence="1">
    <location>
        <begin position="37"/>
        <end position="46"/>
    </location>
</feature>
<gene>
    <name evidence="3" type="ORF">NQ314_013370</name>
</gene>
<dbReference type="PANTHER" id="PTHR37162:SF1">
    <property type="entry name" value="BED-TYPE DOMAIN-CONTAINING PROTEIN"/>
    <property type="match status" value="1"/>
</dbReference>
<name>A0AAV8X710_9CUCU</name>
<reference evidence="3" key="1">
    <citation type="journal article" date="2023" name="Insect Mol. Biol.">
        <title>Genome sequencing provides insights into the evolution of gene families encoding plant cell wall-degrading enzymes in longhorned beetles.</title>
        <authorList>
            <person name="Shin N.R."/>
            <person name="Okamura Y."/>
            <person name="Kirsch R."/>
            <person name="Pauchet Y."/>
        </authorList>
    </citation>
    <scope>NUCLEOTIDE SEQUENCE</scope>
    <source>
        <strain evidence="3">RBIC_L_NR</strain>
    </source>
</reference>
<dbReference type="EMBL" id="JANEYF010003732">
    <property type="protein sequence ID" value="KAJ8934329.1"/>
    <property type="molecule type" value="Genomic_DNA"/>
</dbReference>
<dbReference type="SUPFAM" id="SSF53098">
    <property type="entry name" value="Ribonuclease H-like"/>
    <property type="match status" value="1"/>
</dbReference>
<dbReference type="Pfam" id="PF05699">
    <property type="entry name" value="Dimer_Tnp_hAT"/>
    <property type="match status" value="1"/>
</dbReference>
<feature type="region of interest" description="Disordered" evidence="1">
    <location>
        <begin position="1"/>
        <end position="50"/>
    </location>
</feature>
<evidence type="ECO:0000313" key="4">
    <source>
        <dbReference type="Proteomes" id="UP001162156"/>
    </source>
</evidence>
<feature type="compositionally biased region" description="Basic residues" evidence="1">
    <location>
        <begin position="20"/>
        <end position="33"/>
    </location>
</feature>
<protein>
    <recommendedName>
        <fullName evidence="2">HAT C-terminal dimerisation domain-containing protein</fullName>
    </recommendedName>
</protein>
<dbReference type="InterPro" id="IPR008906">
    <property type="entry name" value="HATC_C_dom"/>
</dbReference>
<dbReference type="InterPro" id="IPR012337">
    <property type="entry name" value="RNaseH-like_sf"/>
</dbReference>
<feature type="non-terminal residue" evidence="3">
    <location>
        <position position="620"/>
    </location>
</feature>